<protein>
    <submittedName>
        <fullName evidence="1">Uncharacterized protein</fullName>
    </submittedName>
</protein>
<dbReference type="PANTHER" id="PTHR28608:SF1">
    <property type="entry name" value="INTEGRATOR COMPLEX SUBUNIT 2"/>
    <property type="match status" value="1"/>
</dbReference>
<organism evidence="1 2">
    <name type="scientific">Tegillarca granosa</name>
    <name type="common">Malaysian cockle</name>
    <name type="synonym">Anadara granosa</name>
    <dbReference type="NCBI Taxonomy" id="220873"/>
    <lineage>
        <taxon>Eukaryota</taxon>
        <taxon>Metazoa</taxon>
        <taxon>Spiralia</taxon>
        <taxon>Lophotrochozoa</taxon>
        <taxon>Mollusca</taxon>
        <taxon>Bivalvia</taxon>
        <taxon>Autobranchia</taxon>
        <taxon>Pteriomorphia</taxon>
        <taxon>Arcoida</taxon>
        <taxon>Arcoidea</taxon>
        <taxon>Arcidae</taxon>
        <taxon>Tegillarca</taxon>
    </lineage>
</organism>
<name>A0ABQ9F6Z7_TEGGR</name>
<accession>A0ABQ9F6Z7</accession>
<proteinExistence type="predicted"/>
<dbReference type="Proteomes" id="UP001217089">
    <property type="component" value="Unassembled WGS sequence"/>
</dbReference>
<keyword evidence="2" id="KW-1185">Reference proteome</keyword>
<sequence length="406" mass="46059">MYISALDCLISSPSKMLIQLQTMLKMPINKLLTFTDAIVKALPQMLKPNIPRRILDLTKKVWFRLHIITPRSLRLATINALSHTEKVVFKIIPYTDNDITVDPLIILRCDERVYRCPPMLEIILRILAAYMQACKESGLLDNLREVQCIICSFIHQMFIADPNLAKLVHFQGYPDDLLPVTVAGIPSIHICLDFVPELLSQPQRNKQIFAIKLMSYLSCQYALPKSLSIAKLAVSYNHQFILCVMLEKEERADFFLETIPFLVKVCQAFPPLCEDSASLLSQVGRVCYSDLTASGNISESNVIDSKDDKNLNGFPCGSPEPPKKKQKLLCSSKNGLSSKYQKLYTCVKESFSDIVRKAVKNKRLINPITYIYLTTIIILHISTLPLETKQDNEQELIHSDIQQDIA</sequence>
<dbReference type="PANTHER" id="PTHR28608">
    <property type="entry name" value="INTEGRATOR COMPLEX SUBUNIT 2"/>
    <property type="match status" value="1"/>
</dbReference>
<evidence type="ECO:0000313" key="2">
    <source>
        <dbReference type="Proteomes" id="UP001217089"/>
    </source>
</evidence>
<dbReference type="Pfam" id="PF14750">
    <property type="entry name" value="INTS2"/>
    <property type="match status" value="2"/>
</dbReference>
<gene>
    <name evidence="1" type="ORF">KUTeg_009369</name>
</gene>
<dbReference type="EMBL" id="JARBDR010000440">
    <property type="protein sequence ID" value="KAJ8311996.1"/>
    <property type="molecule type" value="Genomic_DNA"/>
</dbReference>
<comment type="caution">
    <text evidence="1">The sequence shown here is derived from an EMBL/GenBank/DDBJ whole genome shotgun (WGS) entry which is preliminary data.</text>
</comment>
<evidence type="ECO:0000313" key="1">
    <source>
        <dbReference type="EMBL" id="KAJ8311996.1"/>
    </source>
</evidence>
<dbReference type="InterPro" id="IPR029321">
    <property type="entry name" value="INTS2"/>
</dbReference>
<reference evidence="1 2" key="1">
    <citation type="submission" date="2022-12" db="EMBL/GenBank/DDBJ databases">
        <title>Chromosome-level genome of Tegillarca granosa.</title>
        <authorList>
            <person name="Kim J."/>
        </authorList>
    </citation>
    <scope>NUCLEOTIDE SEQUENCE [LARGE SCALE GENOMIC DNA]</scope>
    <source>
        <strain evidence="1">Teg-2019</strain>
        <tissue evidence="1">Adductor muscle</tissue>
    </source>
</reference>